<reference evidence="1" key="1">
    <citation type="submission" date="2021-02" db="EMBL/GenBank/DDBJ databases">
        <authorList>
            <person name="Nowell W R."/>
        </authorList>
    </citation>
    <scope>NUCLEOTIDE SEQUENCE</scope>
</reference>
<proteinExistence type="predicted"/>
<accession>A0A814FJ09</accession>
<gene>
    <name evidence="1" type="ORF">ZHD862_LOCUS11665</name>
</gene>
<comment type="caution">
    <text evidence="1">The sequence shown here is derived from an EMBL/GenBank/DDBJ whole genome shotgun (WGS) entry which is preliminary data.</text>
</comment>
<dbReference type="Proteomes" id="UP000663864">
    <property type="component" value="Unassembled WGS sequence"/>
</dbReference>
<dbReference type="AlphaFoldDB" id="A0A814FJ09"/>
<evidence type="ECO:0000313" key="2">
    <source>
        <dbReference type="Proteomes" id="UP000663864"/>
    </source>
</evidence>
<evidence type="ECO:0000313" key="1">
    <source>
        <dbReference type="EMBL" id="CAF0984118.1"/>
    </source>
</evidence>
<organism evidence="1 2">
    <name type="scientific">Rotaria sordida</name>
    <dbReference type="NCBI Taxonomy" id="392033"/>
    <lineage>
        <taxon>Eukaryota</taxon>
        <taxon>Metazoa</taxon>
        <taxon>Spiralia</taxon>
        <taxon>Gnathifera</taxon>
        <taxon>Rotifera</taxon>
        <taxon>Eurotatoria</taxon>
        <taxon>Bdelloidea</taxon>
        <taxon>Philodinida</taxon>
        <taxon>Philodinidae</taxon>
        <taxon>Rotaria</taxon>
    </lineage>
</organism>
<protein>
    <submittedName>
        <fullName evidence="1">Uncharacterized protein</fullName>
    </submittedName>
</protein>
<sequence>MHHRITRLLCPFFEKDEELDRQSLNHYNCMICNLQCFFVNKTQQVRNFYASQIERQKLNINKMTLSTLSSLTIMYILHDCFRSNDHRSIEQKKHSTGIRLTSIWCKTKSHLTNKNEDWSLWK</sequence>
<name>A0A814FJ09_9BILA</name>
<dbReference type="EMBL" id="CAJNOT010000445">
    <property type="protein sequence ID" value="CAF0984118.1"/>
    <property type="molecule type" value="Genomic_DNA"/>
</dbReference>